<accession>A0A9P0GDM5</accession>
<dbReference type="EMBL" id="OV651816">
    <property type="protein sequence ID" value="CAH1109548.1"/>
    <property type="molecule type" value="Genomic_DNA"/>
</dbReference>
<protein>
    <submittedName>
        <fullName evidence="1">Uncharacterized protein</fullName>
    </submittedName>
</protein>
<proteinExistence type="predicted"/>
<gene>
    <name evidence="1" type="ORF">PSYICH_LOCUS9832</name>
</gene>
<name>A0A9P0GDM5_9CUCU</name>
<reference evidence="1" key="1">
    <citation type="submission" date="2022-01" db="EMBL/GenBank/DDBJ databases">
        <authorList>
            <person name="King R."/>
        </authorList>
    </citation>
    <scope>NUCLEOTIDE SEQUENCE</scope>
</reference>
<dbReference type="AlphaFoldDB" id="A0A9P0GDM5"/>
<dbReference type="Proteomes" id="UP001153636">
    <property type="component" value="Chromosome 4"/>
</dbReference>
<evidence type="ECO:0000313" key="2">
    <source>
        <dbReference type="Proteomes" id="UP001153636"/>
    </source>
</evidence>
<dbReference type="OrthoDB" id="6756822at2759"/>
<keyword evidence="2" id="KW-1185">Reference proteome</keyword>
<organism evidence="1 2">
    <name type="scientific">Psylliodes chrysocephalus</name>
    <dbReference type="NCBI Taxonomy" id="3402493"/>
    <lineage>
        <taxon>Eukaryota</taxon>
        <taxon>Metazoa</taxon>
        <taxon>Ecdysozoa</taxon>
        <taxon>Arthropoda</taxon>
        <taxon>Hexapoda</taxon>
        <taxon>Insecta</taxon>
        <taxon>Pterygota</taxon>
        <taxon>Neoptera</taxon>
        <taxon>Endopterygota</taxon>
        <taxon>Coleoptera</taxon>
        <taxon>Polyphaga</taxon>
        <taxon>Cucujiformia</taxon>
        <taxon>Chrysomeloidea</taxon>
        <taxon>Chrysomelidae</taxon>
        <taxon>Galerucinae</taxon>
        <taxon>Alticini</taxon>
        <taxon>Psylliodes</taxon>
    </lineage>
</organism>
<sequence length="155" mass="18293">MCLAEYSNTQFFEMFRMEKETFKILVDIIQKADDNKISKPYTGGHHLLDIPSYLLIFLWYMAVQDTLIGIGKRFNVSPTTVMNVVNKIRFLLLKLKKQFIKSPSTDKELLEVYRAFKNYPGVVRALDGTHIFIKVEKNQQECYVDRYRRHSMISK</sequence>
<evidence type="ECO:0000313" key="1">
    <source>
        <dbReference type="EMBL" id="CAH1109548.1"/>
    </source>
</evidence>